<name>A0A0A7FRS1_9CLOT</name>
<feature type="transmembrane region" description="Helical" evidence="5">
    <location>
        <begin position="683"/>
        <end position="703"/>
    </location>
</feature>
<proteinExistence type="predicted"/>
<dbReference type="Gene3D" id="1.10.287.1490">
    <property type="match status" value="1"/>
</dbReference>
<dbReference type="InterPro" id="IPR017501">
    <property type="entry name" value="Phage_infect_YhgE_C"/>
</dbReference>
<feature type="domain" description="ABC-2 type transporter transmembrane" evidence="6">
    <location>
        <begin position="561"/>
        <end position="670"/>
    </location>
</feature>
<organism evidence="7 8">
    <name type="scientific">Clostridium baratii str. Sullivan</name>
    <dbReference type="NCBI Taxonomy" id="1415775"/>
    <lineage>
        <taxon>Bacteria</taxon>
        <taxon>Bacillati</taxon>
        <taxon>Bacillota</taxon>
        <taxon>Clostridia</taxon>
        <taxon>Eubacteriales</taxon>
        <taxon>Clostridiaceae</taxon>
        <taxon>Clostridium</taxon>
    </lineage>
</organism>
<dbReference type="EMBL" id="CP006905">
    <property type="protein sequence ID" value="AIY82299.1"/>
    <property type="molecule type" value="Genomic_DNA"/>
</dbReference>
<dbReference type="PANTHER" id="PTHR43077:SF10">
    <property type="entry name" value="TRANSPORT PERMEASE PROTEIN"/>
    <property type="match status" value="1"/>
</dbReference>
<dbReference type="AlphaFoldDB" id="A0A0A7FRS1"/>
<feature type="transmembrane region" description="Helical" evidence="5">
    <location>
        <begin position="565"/>
        <end position="589"/>
    </location>
</feature>
<protein>
    <recommendedName>
        <fullName evidence="6">ABC-2 type transporter transmembrane domain-containing protein</fullName>
    </recommendedName>
</protein>
<dbReference type="eggNOG" id="COG1511">
    <property type="taxonomic scope" value="Bacteria"/>
</dbReference>
<dbReference type="InterPro" id="IPR017500">
    <property type="entry name" value="Phage_infect_YhgE_N"/>
</dbReference>
<comment type="subcellular location">
    <subcellularLocation>
        <location evidence="1">Membrane</location>
        <topology evidence="1">Multi-pass membrane protein</topology>
    </subcellularLocation>
</comment>
<dbReference type="Gene3D" id="3.40.1710.10">
    <property type="entry name" value="abc type-2 transporter like domain"/>
    <property type="match status" value="1"/>
</dbReference>
<accession>A0A0A7FRS1</accession>
<dbReference type="GO" id="GO:0016020">
    <property type="term" value="C:membrane"/>
    <property type="evidence" value="ECO:0007669"/>
    <property type="project" value="UniProtKB-SubCell"/>
</dbReference>
<feature type="transmembrane region" description="Helical" evidence="5">
    <location>
        <begin position="525"/>
        <end position="544"/>
    </location>
</feature>
<evidence type="ECO:0000256" key="4">
    <source>
        <dbReference type="ARBA" id="ARBA00023136"/>
    </source>
</evidence>
<evidence type="ECO:0000313" key="7">
    <source>
        <dbReference type="EMBL" id="AIY82299.1"/>
    </source>
</evidence>
<reference evidence="7 8" key="1">
    <citation type="journal article" date="2015" name="Infect. Genet. Evol.">
        <title>Genomic sequences of six botulinum neurotoxin-producing strains representing three clostridial species illustrate the mobility and diversity of botulinum neurotoxin genes.</title>
        <authorList>
            <person name="Smith T.J."/>
            <person name="Hill K.K."/>
            <person name="Xie G."/>
            <person name="Foley B.T."/>
            <person name="Williamson C.H."/>
            <person name="Foster J.T."/>
            <person name="Johnson S.L."/>
            <person name="Chertkov O."/>
            <person name="Teshima H."/>
            <person name="Gibbons H.S."/>
            <person name="Johnsky L.A."/>
            <person name="Karavis M.A."/>
            <person name="Smith L.A."/>
        </authorList>
    </citation>
    <scope>NUCLEOTIDE SEQUENCE [LARGE SCALE GENOMIC DNA]</scope>
    <source>
        <strain evidence="7">Sullivan</strain>
    </source>
</reference>
<dbReference type="HOGENOM" id="CLU_004534_2_0_9"/>
<evidence type="ECO:0000259" key="6">
    <source>
        <dbReference type="Pfam" id="PF01061"/>
    </source>
</evidence>
<dbReference type="GO" id="GO:0140359">
    <property type="term" value="F:ABC-type transporter activity"/>
    <property type="evidence" value="ECO:0007669"/>
    <property type="project" value="InterPro"/>
</dbReference>
<evidence type="ECO:0000256" key="2">
    <source>
        <dbReference type="ARBA" id="ARBA00022692"/>
    </source>
</evidence>
<feature type="transmembrane region" description="Helical" evidence="5">
    <location>
        <begin position="20"/>
        <end position="38"/>
    </location>
</feature>
<evidence type="ECO:0000256" key="3">
    <source>
        <dbReference type="ARBA" id="ARBA00022989"/>
    </source>
</evidence>
<feature type="transmembrane region" description="Helical" evidence="5">
    <location>
        <begin position="625"/>
        <end position="644"/>
    </location>
</feature>
<keyword evidence="4 5" id="KW-0472">Membrane</keyword>
<evidence type="ECO:0000313" key="8">
    <source>
        <dbReference type="Proteomes" id="UP000030635"/>
    </source>
</evidence>
<dbReference type="STRING" id="1561.NPD11_1187"/>
<gene>
    <name evidence="7" type="ORF">U729_1832</name>
</gene>
<dbReference type="PANTHER" id="PTHR43077">
    <property type="entry name" value="TRANSPORT PERMEASE YVFS-RELATED"/>
    <property type="match status" value="1"/>
</dbReference>
<keyword evidence="3 5" id="KW-1133">Transmembrane helix</keyword>
<dbReference type="RefSeq" id="WP_039313973.1">
    <property type="nucleotide sequence ID" value="NZ_CP006905.1"/>
</dbReference>
<evidence type="ECO:0000256" key="5">
    <source>
        <dbReference type="SAM" id="Phobius"/>
    </source>
</evidence>
<evidence type="ECO:0000256" key="1">
    <source>
        <dbReference type="ARBA" id="ARBA00004141"/>
    </source>
</evidence>
<keyword evidence="2 5" id="KW-0812">Transmembrane</keyword>
<dbReference type="NCBIfam" id="TIGR03061">
    <property type="entry name" value="pip_yhgE_Nterm"/>
    <property type="match status" value="1"/>
</dbReference>
<dbReference type="NCBIfam" id="TIGR03062">
    <property type="entry name" value="pip_yhgE_Cterm"/>
    <property type="match status" value="1"/>
</dbReference>
<dbReference type="InterPro" id="IPR051328">
    <property type="entry name" value="T7SS_ABC-Transporter"/>
</dbReference>
<dbReference type="KEGG" id="cbv:U729_1832"/>
<dbReference type="Proteomes" id="UP000030635">
    <property type="component" value="Chromosome"/>
</dbReference>
<sequence length="719" mass="79104">MRKIFKVFKRDIKNIIKNPAAIIIVIGLSLIPSLYAWVNIKACWNPYVNTGEIPVAVVNNDNGTNFNGTNINVGNQIIEQLKNNKDIGWRFVSDWQGNYGLNEGDYYALIEIPSNFSSDLTSLATKDPIKPNIIYKANEKVNAIATKITDVAEEKLTDEIKSNFIDTVNKEAFNYLNKFGDSVKKNESNILELKNTIDDAQSSLTKIQNYLDKSTKSVNEVSSYLNSVKGDLPSVTNQINDLQGMVYGNKDLVSSTQLGIQNVSNGVKNDLLQMQMVTDKYNGLLNKLNEINSSNVDVKSIDKTIDDMQSALDTLNTIINNSKNTLETINSKYPSNSIQTQIDKLNALQSFISKDKEQLKSLKSLIDSGKIGEATNNAIKNLTDLNSGFSNNLSSASNNFYNNTLPNLNNIGNTLSKSSDTANSLLESSKAIVPQLNALASFGIASGDLANSQMNTVKTKLDDFKNKVSKIQNETNNITSDSLNEAINTMSKNPDVMASFMASPIDVKTVDVYDTGIFGVALTPFYTVLGIWVGSLLMLALLTTECEDFEDGEEISVTQKHFGKLLLFLLISVIQTLIVLVGDILVLGVHPVNTALFMGMGLLSALVFTIMIFTLVSLFGNVGKAIAVVIMVFQIAGAGGIYPIQTNPKIFEVLQPLWPFTYAIDGFREGIAGPIWSDTISDIKMLCIFGIIFLVLGIFKKFIYKVTMFMEHKFKESGL</sequence>
<keyword evidence="8" id="KW-1185">Reference proteome</keyword>
<dbReference type="Pfam" id="PF01061">
    <property type="entry name" value="ABC2_membrane"/>
    <property type="match status" value="1"/>
</dbReference>
<dbReference type="OrthoDB" id="9811483at2"/>
<feature type="transmembrane region" description="Helical" evidence="5">
    <location>
        <begin position="595"/>
        <end position="618"/>
    </location>
</feature>
<dbReference type="InterPro" id="IPR013525">
    <property type="entry name" value="ABC2_TM"/>
</dbReference>